<dbReference type="CDD" id="cd00761">
    <property type="entry name" value="Glyco_tranf_GTA_type"/>
    <property type="match status" value="1"/>
</dbReference>
<proteinExistence type="predicted"/>
<dbReference type="AlphaFoldDB" id="A0A2U3QDK6"/>
<dbReference type="GO" id="GO:0016758">
    <property type="term" value="F:hexosyltransferase activity"/>
    <property type="evidence" value="ECO:0007669"/>
    <property type="project" value="UniProtKB-ARBA"/>
</dbReference>
<dbReference type="Gene3D" id="3.90.550.10">
    <property type="entry name" value="Spore Coat Polysaccharide Biosynthesis Protein SpsA, Chain A"/>
    <property type="match status" value="1"/>
</dbReference>
<dbReference type="Pfam" id="PF00535">
    <property type="entry name" value="Glycos_transf_2"/>
    <property type="match status" value="1"/>
</dbReference>
<organism evidence="2 3">
    <name type="scientific">Candidatus Sulfobium mesophilum</name>
    <dbReference type="NCBI Taxonomy" id="2016548"/>
    <lineage>
        <taxon>Bacteria</taxon>
        <taxon>Pseudomonadati</taxon>
        <taxon>Nitrospirota</taxon>
        <taxon>Nitrospiria</taxon>
        <taxon>Nitrospirales</taxon>
        <taxon>Nitrospiraceae</taxon>
        <taxon>Candidatus Sulfobium</taxon>
    </lineage>
</organism>
<dbReference type="PANTHER" id="PTHR22916">
    <property type="entry name" value="GLYCOSYLTRANSFERASE"/>
    <property type="match status" value="1"/>
</dbReference>
<evidence type="ECO:0000313" key="2">
    <source>
        <dbReference type="EMBL" id="SPP99512.1"/>
    </source>
</evidence>
<feature type="domain" description="Glycosyltransferase 2-like" evidence="1">
    <location>
        <begin position="5"/>
        <end position="132"/>
    </location>
</feature>
<dbReference type="InterPro" id="IPR001173">
    <property type="entry name" value="Glyco_trans_2-like"/>
</dbReference>
<name>A0A2U3QDK6_9BACT</name>
<dbReference type="PANTHER" id="PTHR22916:SF3">
    <property type="entry name" value="UDP-GLCNAC:BETAGAL BETA-1,3-N-ACETYLGLUCOSAMINYLTRANSFERASE-LIKE PROTEIN 1"/>
    <property type="match status" value="1"/>
</dbReference>
<protein>
    <recommendedName>
        <fullName evidence="1">Glycosyltransferase 2-like domain-containing protein</fullName>
    </recommendedName>
</protein>
<reference evidence="3" key="1">
    <citation type="submission" date="2018-03" db="EMBL/GenBank/DDBJ databases">
        <authorList>
            <person name="Zecchin S."/>
        </authorList>
    </citation>
    <scope>NUCLEOTIDE SEQUENCE [LARGE SCALE GENOMIC DNA]</scope>
</reference>
<dbReference type="Proteomes" id="UP000245125">
    <property type="component" value="Unassembled WGS sequence"/>
</dbReference>
<sequence length="301" mass="35297">MSKVSIIIPTYNCGGYISQAIESCMNQTHKDREIIVVDDGSSDNTYETIKPYEESGSLRYIYQENRGLPGARNTGIQHAQGEFVVFLDADDELDERMISLCLEQVEKEHTDWCVCDILRIERTGTSTKEEVHSSRIPKENIEERILLDDFIKRAPLFRKRTLLEIGLYDEDMRIREDWDINIRMILGKKPFSYVPEPLYIYKIRSDSLIKSRYRKRYDYTLKLLKKHHKSLADGNDEGAAKIYAQNLWRLGKLYLTDLYAVGAFISCLFESTKYDFSIRRLLHPFYFYFIKNFAGRDAQSK</sequence>
<keyword evidence="3" id="KW-1185">Reference proteome</keyword>
<evidence type="ECO:0000259" key="1">
    <source>
        <dbReference type="Pfam" id="PF00535"/>
    </source>
</evidence>
<accession>A0A2U3QDK6</accession>
<dbReference type="EMBL" id="OUUY01000001">
    <property type="protein sequence ID" value="SPP99512.1"/>
    <property type="molecule type" value="Genomic_DNA"/>
</dbReference>
<evidence type="ECO:0000313" key="3">
    <source>
        <dbReference type="Proteomes" id="UP000245125"/>
    </source>
</evidence>
<dbReference type="InterPro" id="IPR029044">
    <property type="entry name" value="Nucleotide-diphossugar_trans"/>
</dbReference>
<dbReference type="OrthoDB" id="396512at2"/>
<gene>
    <name evidence="2" type="ORF">NBG4_10046</name>
</gene>
<dbReference type="SUPFAM" id="SSF53448">
    <property type="entry name" value="Nucleotide-diphospho-sugar transferases"/>
    <property type="match status" value="1"/>
</dbReference>